<dbReference type="EMBL" id="JNGW01000089">
    <property type="protein sequence ID" value="KDR51870.1"/>
    <property type="molecule type" value="Genomic_DNA"/>
</dbReference>
<proteinExistence type="predicted"/>
<sequence length="45" mass="5268">MSQCKIIDDLFRTIKIATPKFAIKNNMAIKFKIFVVFIFDILFGK</sequence>
<reference evidence="2 3" key="1">
    <citation type="submission" date="2013-08" db="EMBL/GenBank/DDBJ databases">
        <authorList>
            <person name="Weinstock G."/>
            <person name="Sodergren E."/>
            <person name="Wylie T."/>
            <person name="Fulton L."/>
            <person name="Fulton R."/>
            <person name="Fronick C."/>
            <person name="O'Laughlin M."/>
            <person name="Godfrey J."/>
            <person name="Miner T."/>
            <person name="Herter B."/>
            <person name="Appelbaum E."/>
            <person name="Cordes M."/>
            <person name="Lek S."/>
            <person name="Wollam A."/>
            <person name="Pepin K.H."/>
            <person name="Palsikar V.B."/>
            <person name="Mitreva M."/>
            <person name="Wilson R.K."/>
        </authorList>
    </citation>
    <scope>NUCLEOTIDE SEQUENCE [LARGE SCALE GENOMIC DNA]</scope>
    <source>
        <strain evidence="2 3">ATCC 15930</strain>
    </source>
</reference>
<gene>
    <name evidence="2" type="ORF">HMPREF1991_02081</name>
</gene>
<dbReference type="HOGENOM" id="CLU_3203508_0_0_10"/>
<evidence type="ECO:0000313" key="2">
    <source>
        <dbReference type="EMBL" id="KDR51870.1"/>
    </source>
</evidence>
<accession>A0A069QGE9</accession>
<protein>
    <submittedName>
        <fullName evidence="2">Uncharacterized protein</fullName>
    </submittedName>
</protein>
<feature type="transmembrane region" description="Helical" evidence="1">
    <location>
        <begin position="27"/>
        <end position="44"/>
    </location>
</feature>
<dbReference type="Proteomes" id="UP000027442">
    <property type="component" value="Unassembled WGS sequence"/>
</dbReference>
<keyword evidence="3" id="KW-1185">Reference proteome</keyword>
<name>A0A069QGE9_HOYLO</name>
<keyword evidence="1" id="KW-0812">Transmembrane</keyword>
<evidence type="ECO:0000313" key="3">
    <source>
        <dbReference type="Proteomes" id="UP000027442"/>
    </source>
</evidence>
<keyword evidence="1" id="KW-0472">Membrane</keyword>
<evidence type="ECO:0000256" key="1">
    <source>
        <dbReference type="SAM" id="Phobius"/>
    </source>
</evidence>
<dbReference type="AlphaFoldDB" id="A0A069QGE9"/>
<keyword evidence="1" id="KW-1133">Transmembrane helix</keyword>
<organism evidence="2 3">
    <name type="scientific">Hoylesella loescheii DSM 19665 = JCM 12249 = ATCC 15930</name>
    <dbReference type="NCBI Taxonomy" id="1122985"/>
    <lineage>
        <taxon>Bacteria</taxon>
        <taxon>Pseudomonadati</taxon>
        <taxon>Bacteroidota</taxon>
        <taxon>Bacteroidia</taxon>
        <taxon>Bacteroidales</taxon>
        <taxon>Prevotellaceae</taxon>
        <taxon>Hoylesella</taxon>
    </lineage>
</organism>
<comment type="caution">
    <text evidence="2">The sequence shown here is derived from an EMBL/GenBank/DDBJ whole genome shotgun (WGS) entry which is preliminary data.</text>
</comment>